<keyword evidence="6 8" id="KW-0418">Kinase</keyword>
<evidence type="ECO:0000313" key="10">
    <source>
        <dbReference type="EMBL" id="STO96939.1"/>
    </source>
</evidence>
<evidence type="ECO:0000256" key="1">
    <source>
        <dbReference type="ARBA" id="ARBA00022490"/>
    </source>
</evidence>
<protein>
    <recommendedName>
        <fullName evidence="8">Glutamate 5-kinase</fullName>
        <ecNumber evidence="8">2.7.2.11</ecNumber>
    </recommendedName>
    <alternativeName>
        <fullName evidence="8">Gamma-glutamyl kinase</fullName>
        <shortName evidence="8">GK</shortName>
    </alternativeName>
</protein>
<dbReference type="InterPro" id="IPR011529">
    <property type="entry name" value="Glu_5kinase"/>
</dbReference>
<evidence type="ECO:0000256" key="4">
    <source>
        <dbReference type="ARBA" id="ARBA00022679"/>
    </source>
</evidence>
<feature type="domain" description="PUA" evidence="9">
    <location>
        <begin position="301"/>
        <end position="383"/>
    </location>
</feature>
<dbReference type="GO" id="GO:0055129">
    <property type="term" value="P:L-proline biosynthetic process"/>
    <property type="evidence" value="ECO:0007669"/>
    <property type="project" value="UniProtKB-UniRule"/>
</dbReference>
<evidence type="ECO:0000256" key="5">
    <source>
        <dbReference type="ARBA" id="ARBA00022741"/>
    </source>
</evidence>
<dbReference type="GO" id="GO:0003723">
    <property type="term" value="F:RNA binding"/>
    <property type="evidence" value="ECO:0007669"/>
    <property type="project" value="InterPro"/>
</dbReference>
<keyword evidence="1 8" id="KW-0963">Cytoplasm</keyword>
<keyword evidence="2 8" id="KW-0028">Amino-acid biosynthesis</keyword>
<dbReference type="Pfam" id="PF01472">
    <property type="entry name" value="PUA"/>
    <property type="match status" value="1"/>
</dbReference>
<dbReference type="NCBIfam" id="TIGR01027">
    <property type="entry name" value="proB"/>
    <property type="match status" value="1"/>
</dbReference>
<dbReference type="PANTHER" id="PTHR43654:SF1">
    <property type="entry name" value="ISOPENTENYL PHOSPHATE KINASE"/>
    <property type="match status" value="1"/>
</dbReference>
<feature type="binding site" evidence="8">
    <location>
        <begin position="235"/>
        <end position="241"/>
    </location>
    <ligand>
        <name>ATP</name>
        <dbReference type="ChEBI" id="CHEBI:30616"/>
    </ligand>
</feature>
<feature type="binding site" evidence="8">
    <location>
        <position position="69"/>
    </location>
    <ligand>
        <name>substrate</name>
    </ligand>
</feature>
<dbReference type="CDD" id="cd21157">
    <property type="entry name" value="PUA_G5K"/>
    <property type="match status" value="1"/>
</dbReference>
<comment type="similarity">
    <text evidence="8">Belongs to the glutamate 5-kinase family.</text>
</comment>
<dbReference type="SUPFAM" id="SSF53633">
    <property type="entry name" value="Carbamate kinase-like"/>
    <property type="match status" value="1"/>
</dbReference>
<keyword evidence="5 8" id="KW-0547">Nucleotide-binding</keyword>
<feature type="binding site" evidence="8">
    <location>
        <position position="20"/>
    </location>
    <ligand>
        <name>ATP</name>
        <dbReference type="ChEBI" id="CHEBI:30616"/>
    </ligand>
</feature>
<keyword evidence="3 8" id="KW-0641">Proline biosynthesis</keyword>
<proteinExistence type="inferred from homology"/>
<sequence>MSKHTHSSPRSIECKRLVIKIGSSILTNPLDSSVRESHKACVQVERLNALCAQIARLKQDISDILIVSSGAVASGFSLLGFPSRPKDMIDKQACAAVGQAHLLWHYEQAFSKHSLHIAQILLTKDDLSHPKHYLYASATLTRLLELGTIPIINENDPVLVDELKYIETFGDNDNLAALVASMIGADLLLILSDVDGLYNANPATNPNATRISEVVEISEQITSLAEQSAENSVGTGGMASKLKAAKTAMQAGCNVAIIKGTEADNIAKFFNGEDVGTYFHLPTNAIKKRRFYIGYVAIPRGRLIVDSGAKAALQEGKSLLPKGVLEVIGSFEIGWVVSVCDRAGAEFARGKIRYSSYDCAQIIGRDSKDIATILGQSYGDCLIHRDDMAILE</sequence>
<dbReference type="EC" id="2.7.2.11" evidence="8"/>
<reference evidence="10 11" key="1">
    <citation type="submission" date="2018-06" db="EMBL/GenBank/DDBJ databases">
        <authorList>
            <consortium name="Pathogen Informatics"/>
            <person name="Doyle S."/>
        </authorList>
    </citation>
    <scope>NUCLEOTIDE SEQUENCE [LARGE SCALE GENOMIC DNA]</scope>
    <source>
        <strain evidence="10 11">NCTC12410</strain>
    </source>
</reference>
<keyword evidence="4 8" id="KW-0808">Transferase</keyword>
<dbReference type="UniPathway" id="UPA00098">
    <property type="reaction ID" value="UER00359"/>
</dbReference>
<evidence type="ECO:0000256" key="2">
    <source>
        <dbReference type="ARBA" id="ARBA00022605"/>
    </source>
</evidence>
<evidence type="ECO:0000313" key="11">
    <source>
        <dbReference type="Proteomes" id="UP000254841"/>
    </source>
</evidence>
<name>A0A377J3N3_9HELI</name>
<feature type="binding site" evidence="8">
    <location>
        <begin position="192"/>
        <end position="193"/>
    </location>
    <ligand>
        <name>ATP</name>
        <dbReference type="ChEBI" id="CHEBI:30616"/>
    </ligand>
</feature>
<dbReference type="Gene3D" id="3.40.1160.10">
    <property type="entry name" value="Acetylglutamate kinase-like"/>
    <property type="match status" value="1"/>
</dbReference>
<dbReference type="PRINTS" id="PR00474">
    <property type="entry name" value="GLU5KINASE"/>
</dbReference>
<evidence type="ECO:0000256" key="8">
    <source>
        <dbReference type="HAMAP-Rule" id="MF_00456"/>
    </source>
</evidence>
<dbReference type="AlphaFoldDB" id="A0A377J3N3"/>
<keyword evidence="7 8" id="KW-0067">ATP-binding</keyword>
<evidence type="ECO:0000259" key="9">
    <source>
        <dbReference type="SMART" id="SM00359"/>
    </source>
</evidence>
<dbReference type="CDD" id="cd04242">
    <property type="entry name" value="AAK_G5K_ProB"/>
    <property type="match status" value="1"/>
</dbReference>
<dbReference type="InterPro" id="IPR036393">
    <property type="entry name" value="AceGlu_kinase-like_sf"/>
</dbReference>
<dbReference type="SUPFAM" id="SSF88697">
    <property type="entry name" value="PUA domain-like"/>
    <property type="match status" value="1"/>
</dbReference>
<dbReference type="PIRSF" id="PIRSF000729">
    <property type="entry name" value="GK"/>
    <property type="match status" value="1"/>
</dbReference>
<dbReference type="Proteomes" id="UP000254841">
    <property type="component" value="Unassembled WGS sequence"/>
</dbReference>
<dbReference type="Pfam" id="PF00696">
    <property type="entry name" value="AA_kinase"/>
    <property type="match status" value="1"/>
</dbReference>
<dbReference type="RefSeq" id="WP_115011229.1">
    <property type="nucleotide sequence ID" value="NZ_UGHV01000001.1"/>
</dbReference>
<dbReference type="GO" id="GO:0005524">
    <property type="term" value="F:ATP binding"/>
    <property type="evidence" value="ECO:0007669"/>
    <property type="project" value="UniProtKB-KW"/>
</dbReference>
<dbReference type="InterPro" id="IPR001048">
    <property type="entry name" value="Asp/Glu/Uridylate_kinase"/>
</dbReference>
<dbReference type="InterPro" id="IPR036974">
    <property type="entry name" value="PUA_sf"/>
</dbReference>
<dbReference type="InterPro" id="IPR001057">
    <property type="entry name" value="Glu/AcGlu_kinase"/>
</dbReference>
<gene>
    <name evidence="8 10" type="primary">proB</name>
    <name evidence="10" type="ORF">NCTC12410_00757</name>
</gene>
<comment type="subcellular location">
    <subcellularLocation>
        <location evidence="8">Cytoplasm</location>
    </subcellularLocation>
</comment>
<evidence type="ECO:0000256" key="7">
    <source>
        <dbReference type="ARBA" id="ARBA00022840"/>
    </source>
</evidence>
<dbReference type="PROSITE" id="PS50890">
    <property type="entry name" value="PUA"/>
    <property type="match status" value="1"/>
</dbReference>
<dbReference type="InterPro" id="IPR005715">
    <property type="entry name" value="Glu_5kinase/COase_Synthase"/>
</dbReference>
<dbReference type="InterPro" id="IPR002478">
    <property type="entry name" value="PUA"/>
</dbReference>
<dbReference type="GO" id="GO:0004349">
    <property type="term" value="F:glutamate 5-kinase activity"/>
    <property type="evidence" value="ECO:0007669"/>
    <property type="project" value="UniProtKB-UniRule"/>
</dbReference>
<feature type="binding site" evidence="8">
    <location>
        <position position="172"/>
    </location>
    <ligand>
        <name>substrate</name>
    </ligand>
</feature>
<dbReference type="EMBL" id="UGHV01000001">
    <property type="protein sequence ID" value="STO96939.1"/>
    <property type="molecule type" value="Genomic_DNA"/>
</dbReference>
<comment type="pathway">
    <text evidence="8">Amino-acid biosynthesis; L-proline biosynthesis; L-glutamate 5-semialdehyde from L-glutamate: step 1/2.</text>
</comment>
<organism evidence="10 11">
    <name type="scientific">Helicobacter canis</name>
    <dbReference type="NCBI Taxonomy" id="29419"/>
    <lineage>
        <taxon>Bacteria</taxon>
        <taxon>Pseudomonadati</taxon>
        <taxon>Campylobacterota</taxon>
        <taxon>Epsilonproteobacteria</taxon>
        <taxon>Campylobacterales</taxon>
        <taxon>Helicobacteraceae</taxon>
        <taxon>Helicobacter</taxon>
    </lineage>
</organism>
<dbReference type="OrthoDB" id="9804434at2"/>
<dbReference type="Gene3D" id="2.30.130.10">
    <property type="entry name" value="PUA domain"/>
    <property type="match status" value="1"/>
</dbReference>
<dbReference type="InterPro" id="IPR015947">
    <property type="entry name" value="PUA-like_sf"/>
</dbReference>
<dbReference type="SMART" id="SM00359">
    <property type="entry name" value="PUA"/>
    <property type="match status" value="1"/>
</dbReference>
<dbReference type="FunFam" id="3.40.1160.10:FF:000018">
    <property type="entry name" value="Glutamate 5-kinase"/>
    <property type="match status" value="1"/>
</dbReference>
<dbReference type="InterPro" id="IPR019797">
    <property type="entry name" value="Glutamate_5-kinase_CS"/>
</dbReference>
<comment type="catalytic activity">
    <reaction evidence="8">
        <text>L-glutamate + ATP = L-glutamyl 5-phosphate + ADP</text>
        <dbReference type="Rhea" id="RHEA:14877"/>
        <dbReference type="ChEBI" id="CHEBI:29985"/>
        <dbReference type="ChEBI" id="CHEBI:30616"/>
        <dbReference type="ChEBI" id="CHEBI:58274"/>
        <dbReference type="ChEBI" id="CHEBI:456216"/>
        <dbReference type="EC" id="2.7.2.11"/>
    </reaction>
</comment>
<comment type="function">
    <text evidence="8">Catalyzes the transfer of a phosphate group to glutamate to form L-glutamate 5-phosphate.</text>
</comment>
<feature type="binding site" evidence="8">
    <location>
        <position position="156"/>
    </location>
    <ligand>
        <name>substrate</name>
    </ligand>
</feature>
<dbReference type="GO" id="GO:0005829">
    <property type="term" value="C:cytosol"/>
    <property type="evidence" value="ECO:0007669"/>
    <property type="project" value="TreeGrafter"/>
</dbReference>
<dbReference type="PROSITE" id="PS00902">
    <property type="entry name" value="GLUTAMATE_5_KINASE"/>
    <property type="match status" value="1"/>
</dbReference>
<evidence type="ECO:0000256" key="3">
    <source>
        <dbReference type="ARBA" id="ARBA00022650"/>
    </source>
</evidence>
<dbReference type="InterPro" id="IPR041739">
    <property type="entry name" value="G5K_ProB"/>
</dbReference>
<dbReference type="PANTHER" id="PTHR43654">
    <property type="entry name" value="GLUTAMATE 5-KINASE"/>
    <property type="match status" value="1"/>
</dbReference>
<evidence type="ECO:0000256" key="6">
    <source>
        <dbReference type="ARBA" id="ARBA00022777"/>
    </source>
</evidence>
<dbReference type="HAMAP" id="MF_00456">
    <property type="entry name" value="ProB"/>
    <property type="match status" value="1"/>
</dbReference>
<accession>A0A377J3N3</accession>